<comment type="pathway">
    <text evidence="2 10">Protein modification; protein glycosylation.</text>
</comment>
<feature type="compositionally biased region" description="Pro residues" evidence="11">
    <location>
        <begin position="22"/>
        <end position="36"/>
    </location>
</feature>
<feature type="transmembrane region" description="Helical" evidence="10">
    <location>
        <begin position="299"/>
        <end position="320"/>
    </location>
</feature>
<evidence type="ECO:0000256" key="9">
    <source>
        <dbReference type="ARBA" id="ARBA00093617"/>
    </source>
</evidence>
<proteinExistence type="inferred from homology"/>
<protein>
    <recommendedName>
        <fullName evidence="9 10">Polyprenol-phosphate-mannose--protein mannosyltransferase</fullName>
        <ecNumber evidence="10">2.4.1.-</ecNumber>
    </recommendedName>
</protein>
<dbReference type="InterPro" id="IPR003342">
    <property type="entry name" value="ArnT-like_N"/>
</dbReference>
<feature type="transmembrane region" description="Helical" evidence="10">
    <location>
        <begin position="496"/>
        <end position="519"/>
    </location>
</feature>
<evidence type="ECO:0000313" key="15">
    <source>
        <dbReference type="Proteomes" id="UP000679307"/>
    </source>
</evidence>
<dbReference type="PANTHER" id="PTHR10050">
    <property type="entry name" value="DOLICHYL-PHOSPHATE-MANNOSE--PROTEIN MANNOSYLTRANSFERASE"/>
    <property type="match status" value="1"/>
</dbReference>
<evidence type="ECO:0000256" key="5">
    <source>
        <dbReference type="ARBA" id="ARBA00022679"/>
    </source>
</evidence>
<evidence type="ECO:0000256" key="4">
    <source>
        <dbReference type="ARBA" id="ARBA00022676"/>
    </source>
</evidence>
<keyword evidence="6 10" id="KW-0812">Transmembrane</keyword>
<evidence type="ECO:0000256" key="3">
    <source>
        <dbReference type="ARBA" id="ARBA00007222"/>
    </source>
</evidence>
<dbReference type="Pfam" id="PF16192">
    <property type="entry name" value="PMT_4TMC"/>
    <property type="match status" value="1"/>
</dbReference>
<feature type="transmembrane region" description="Helical" evidence="10">
    <location>
        <begin position="191"/>
        <end position="208"/>
    </location>
</feature>
<feature type="transmembrane region" description="Helical" evidence="10">
    <location>
        <begin position="531"/>
        <end position="551"/>
    </location>
</feature>
<evidence type="ECO:0000256" key="6">
    <source>
        <dbReference type="ARBA" id="ARBA00022692"/>
    </source>
</evidence>
<dbReference type="PANTHER" id="PTHR10050:SF46">
    <property type="entry name" value="PROTEIN O-MANNOSYL-TRANSFERASE 2"/>
    <property type="match status" value="1"/>
</dbReference>
<feature type="transmembrane region" description="Helical" evidence="10">
    <location>
        <begin position="139"/>
        <end position="160"/>
    </location>
</feature>
<comment type="similarity">
    <text evidence="3 10">Belongs to the glycosyltransferase 39 family.</text>
</comment>
<dbReference type="InterPro" id="IPR032421">
    <property type="entry name" value="PMT_4TMC"/>
</dbReference>
<feature type="transmembrane region" description="Helical" evidence="10">
    <location>
        <begin position="237"/>
        <end position="254"/>
    </location>
</feature>
<feature type="region of interest" description="Disordered" evidence="11">
    <location>
        <begin position="1"/>
        <end position="40"/>
    </location>
</feature>
<evidence type="ECO:0000256" key="2">
    <source>
        <dbReference type="ARBA" id="ARBA00004922"/>
    </source>
</evidence>
<evidence type="ECO:0000256" key="1">
    <source>
        <dbReference type="ARBA" id="ARBA00004127"/>
    </source>
</evidence>
<dbReference type="GO" id="GO:0004169">
    <property type="term" value="F:dolichyl-phosphate-mannose-protein mannosyltransferase activity"/>
    <property type="evidence" value="ECO:0007669"/>
    <property type="project" value="UniProtKB-EC"/>
</dbReference>
<evidence type="ECO:0000256" key="7">
    <source>
        <dbReference type="ARBA" id="ARBA00022989"/>
    </source>
</evidence>
<name>A0ABX8EM46_9ACTN</name>
<keyword evidence="8 10" id="KW-0472">Membrane</keyword>
<keyword evidence="5 10" id="KW-0808">Transferase</keyword>
<accession>A0ABX8EM46</accession>
<dbReference type="EMBL" id="CP075371">
    <property type="protein sequence ID" value="QVT81576.1"/>
    <property type="molecule type" value="Genomic_DNA"/>
</dbReference>
<feature type="transmembrane region" description="Helical" evidence="10">
    <location>
        <begin position="473"/>
        <end position="490"/>
    </location>
</feature>
<feature type="transmembrane region" description="Helical" evidence="10">
    <location>
        <begin position="449"/>
        <end position="466"/>
    </location>
</feature>
<comment type="function">
    <text evidence="10">Protein O-mannosyltransferase that catalyzes the transfer of a single mannose residue from a polyprenol phospho-mannosyl lipidic donor to the hydroxyl group of selected serine and threonine residues in acceptor proteins.</text>
</comment>
<evidence type="ECO:0000256" key="8">
    <source>
        <dbReference type="ARBA" id="ARBA00023136"/>
    </source>
</evidence>
<evidence type="ECO:0000256" key="10">
    <source>
        <dbReference type="RuleBase" id="RU367007"/>
    </source>
</evidence>
<keyword evidence="10" id="KW-1003">Cell membrane</keyword>
<keyword evidence="4 10" id="KW-0328">Glycosyltransferase</keyword>
<organism evidence="14 15">
    <name type="scientific">Nocardioides aquaticus</name>
    <dbReference type="NCBI Taxonomy" id="160826"/>
    <lineage>
        <taxon>Bacteria</taxon>
        <taxon>Bacillati</taxon>
        <taxon>Actinomycetota</taxon>
        <taxon>Actinomycetes</taxon>
        <taxon>Propionibacteriales</taxon>
        <taxon>Nocardioidaceae</taxon>
        <taxon>Nocardioides</taxon>
    </lineage>
</organism>
<comment type="subcellular location">
    <subcellularLocation>
        <location evidence="10">Cell membrane</location>
    </subcellularLocation>
    <subcellularLocation>
        <location evidence="1">Endomembrane system</location>
        <topology evidence="1">Multi-pass membrane protein</topology>
    </subcellularLocation>
</comment>
<evidence type="ECO:0000313" key="14">
    <source>
        <dbReference type="EMBL" id="QVT81576.1"/>
    </source>
</evidence>
<dbReference type="Pfam" id="PF02366">
    <property type="entry name" value="PMT"/>
    <property type="match status" value="1"/>
</dbReference>
<feature type="domain" description="Protein O-mannosyl-transferase C-terminal four TM" evidence="13">
    <location>
        <begin position="376"/>
        <end position="573"/>
    </location>
</feature>
<feature type="transmembrane region" description="Helical" evidence="10">
    <location>
        <begin position="260"/>
        <end position="278"/>
    </location>
</feature>
<keyword evidence="15" id="KW-1185">Reference proteome</keyword>
<feature type="transmembrane region" description="Helical" evidence="10">
    <location>
        <begin position="167"/>
        <end position="185"/>
    </location>
</feature>
<reference evidence="14 15" key="1">
    <citation type="submission" date="2021-05" db="EMBL/GenBank/DDBJ databases">
        <title>Complete genome of Nocardioides aquaticus KCTC 9944T isolated from meromictic and hypersaline Ekho Lake, Antarctica.</title>
        <authorList>
            <person name="Hwang K."/>
            <person name="Kim K.M."/>
            <person name="Choe H."/>
        </authorList>
    </citation>
    <scope>NUCLEOTIDE SEQUENCE [LARGE SCALE GENOMIC DNA]</scope>
    <source>
        <strain evidence="14 15">KCTC 9944</strain>
    </source>
</reference>
<gene>
    <name evidence="14" type="primary">pmt</name>
    <name evidence="14" type="ORF">ENKNEFLB_03986</name>
</gene>
<evidence type="ECO:0000259" key="13">
    <source>
        <dbReference type="Pfam" id="PF16192"/>
    </source>
</evidence>
<dbReference type="Proteomes" id="UP000679307">
    <property type="component" value="Chromosome"/>
</dbReference>
<feature type="transmembrane region" description="Helical" evidence="10">
    <location>
        <begin position="43"/>
        <end position="62"/>
    </location>
</feature>
<dbReference type="InterPro" id="IPR027005">
    <property type="entry name" value="PMT-like"/>
</dbReference>
<feature type="domain" description="ArnT-like N-terminal" evidence="12">
    <location>
        <begin position="52"/>
        <end position="273"/>
    </location>
</feature>
<dbReference type="EC" id="2.4.1.-" evidence="10"/>
<feature type="region of interest" description="Disordered" evidence="11">
    <location>
        <begin position="345"/>
        <end position="369"/>
    </location>
</feature>
<sequence length="574" mass="62519">MPCDRDVEFPGVTTGGTLTAPRPTPPPPGTGSPATPPRRESRWIGWGAPLGVTLLALVMRLWDLGSPRSFAFDETYYAKDAWSMLNHGYVRGYVDGADEQVLDGTTTGIWTDDPSMIVHPEVGKWLIALGEKAFGMDPFGWRVSAAVAGALMVLVMCRLARRLTGSTLLGCVAGLLLMLDGVHLVLSRLGLLDIFLALFLLCGVACVVNDRAWFRARLARATGGVPVRGGWGPVRALLWRPWLLTGGVVWGLALGTKWTAAFPLAAFGVLVWLWSAGARRSAGVRRARLRSAVVDGLPAFVHLVGVAAVVYVATWGGWLANAAEYEEALSSTQYTRFVAEGPCVDGETDNEEAETGSWPTASEPDASGPGELVQSLRSLWYYHQDVYTFHAHYLNCSTHTYASDPLGWPLLNRPVGISADTDIPPGTDGCTAPAGSDCLRQVLLIGTPVIWWGGVLALLGAVALWWGRRDWRAQLAVVGALATWLPWLQYDDRPIFFFYAVAMLPFLVLAIVLCLGRLIGPPGASARRRTVGVVVAGSFLVLVVLNAAWFWPLWTDQLLTRGEWIDRMWFARWI</sequence>
<evidence type="ECO:0000259" key="12">
    <source>
        <dbReference type="Pfam" id="PF02366"/>
    </source>
</evidence>
<keyword evidence="7 10" id="KW-1133">Transmembrane helix</keyword>
<evidence type="ECO:0000256" key="11">
    <source>
        <dbReference type="SAM" id="MobiDB-lite"/>
    </source>
</evidence>